<feature type="compositionally biased region" description="Acidic residues" evidence="1">
    <location>
        <begin position="380"/>
        <end position="400"/>
    </location>
</feature>
<evidence type="ECO:0000256" key="1">
    <source>
        <dbReference type="SAM" id="MobiDB-lite"/>
    </source>
</evidence>
<proteinExistence type="predicted"/>
<evidence type="ECO:0000313" key="2">
    <source>
        <dbReference type="EMBL" id="TID26682.1"/>
    </source>
</evidence>
<evidence type="ECO:0000313" key="3">
    <source>
        <dbReference type="Proteomes" id="UP000298493"/>
    </source>
</evidence>
<feature type="region of interest" description="Disordered" evidence="1">
    <location>
        <begin position="57"/>
        <end position="82"/>
    </location>
</feature>
<evidence type="ECO:0008006" key="4">
    <source>
        <dbReference type="Google" id="ProtNLM"/>
    </source>
</evidence>
<dbReference type="Proteomes" id="UP000298493">
    <property type="component" value="Unassembled WGS sequence"/>
</dbReference>
<organism evidence="2 3">
    <name type="scientific">Venturia nashicola</name>
    <dbReference type="NCBI Taxonomy" id="86259"/>
    <lineage>
        <taxon>Eukaryota</taxon>
        <taxon>Fungi</taxon>
        <taxon>Dikarya</taxon>
        <taxon>Ascomycota</taxon>
        <taxon>Pezizomycotina</taxon>
        <taxon>Dothideomycetes</taxon>
        <taxon>Pleosporomycetidae</taxon>
        <taxon>Venturiales</taxon>
        <taxon>Venturiaceae</taxon>
        <taxon>Venturia</taxon>
    </lineage>
</organism>
<sequence length="630" mass="71884">MAKLLAFLRTPSSAKNAELPIEVATDLLPVKIRTSFLNVIGHLRPWARRRCKQQATDSELSDRLPAQSAKENGGGLQSYKATPTSSPIIDTVLLVKTWKPEWDNLADQTSPLASNFPCSESLVLTQDDDEDTEELVWGTVKKIEDDALINRAQKHIGTKYGAACKVIERKEGSYNRVHTVQFSGEQGFKCVIRVPACGRPGIWQPEDVVVHRSQALTINYIKRNTCLPDPEVLAYDSTCDNKFGHPFTIEAFLEGHQIFEVWNEEHDSESEERRLRILRSLAMTMKEFEKFSFDAAGTLYYEHDLDDNPRVGPQYAIHELVARFTRFIPTYNNTHQHFEEMLNTWWDDIPNSLSDPVRFSMRGVFKMMKLAIECIPHDGDELDDNNNESECEDDSDCEDERSEHDSGDEGNARGEGDKEQTGSDKKSKNGHQKDSQELAASHENIKPQACIEIQDLPAPETFVLAPPDFNWQNILVDEDCNITGLLDWDRVSTVPRLLGFAKTPLWLTNDWLPYHQWSGKEGETDHDLERYRKAYASYMAEAMEGTGDCIYTGKLHLFDSLRLALEDCQDTRHYVSGWLRAILPRSDPHGYLERIGNPERGFEEGEVDWMRERLGQLFECLAGPEEKFSF</sequence>
<name>A0A4Z1PBC5_9PEZI</name>
<feature type="region of interest" description="Disordered" evidence="1">
    <location>
        <begin position="377"/>
        <end position="439"/>
    </location>
</feature>
<protein>
    <recommendedName>
        <fullName evidence="4">Aminoglycoside phosphotransferase domain-containing protein</fullName>
    </recommendedName>
</protein>
<dbReference type="PANTHER" id="PTHR21310:SF51">
    <property type="entry name" value="AMINOGLYCOSIDE PHOSPHOTRANSFERASE DOMAIN-CONTAINING PROTEIN"/>
    <property type="match status" value="1"/>
</dbReference>
<dbReference type="AlphaFoldDB" id="A0A4Z1PBC5"/>
<gene>
    <name evidence="2" type="ORF">E6O75_ATG01175</name>
</gene>
<dbReference type="EMBL" id="SNSC02000002">
    <property type="protein sequence ID" value="TID26682.1"/>
    <property type="molecule type" value="Genomic_DNA"/>
</dbReference>
<dbReference type="PANTHER" id="PTHR21310">
    <property type="entry name" value="AMINOGLYCOSIDE PHOSPHOTRANSFERASE-RELATED-RELATED"/>
    <property type="match status" value="1"/>
</dbReference>
<comment type="caution">
    <text evidence="2">The sequence shown here is derived from an EMBL/GenBank/DDBJ whole genome shotgun (WGS) entry which is preliminary data.</text>
</comment>
<accession>A0A4Z1PBC5</accession>
<dbReference type="InterPro" id="IPR011009">
    <property type="entry name" value="Kinase-like_dom_sf"/>
</dbReference>
<dbReference type="SUPFAM" id="SSF56112">
    <property type="entry name" value="Protein kinase-like (PK-like)"/>
    <property type="match status" value="2"/>
</dbReference>
<reference evidence="2 3" key="1">
    <citation type="submission" date="2019-04" db="EMBL/GenBank/DDBJ databases">
        <title>High contiguity whole genome sequence and gene annotation resource for two Venturia nashicola isolates.</title>
        <authorList>
            <person name="Prokchorchik M."/>
            <person name="Won K."/>
            <person name="Lee Y."/>
            <person name="Choi E.D."/>
            <person name="Segonzac C."/>
            <person name="Sohn K.H."/>
        </authorList>
    </citation>
    <scope>NUCLEOTIDE SEQUENCE [LARGE SCALE GENOMIC DNA]</scope>
    <source>
        <strain evidence="2 3">PRI2</strain>
    </source>
</reference>
<keyword evidence="3" id="KW-1185">Reference proteome</keyword>
<feature type="compositionally biased region" description="Basic and acidic residues" evidence="1">
    <location>
        <begin position="401"/>
        <end position="436"/>
    </location>
</feature>
<dbReference type="InterPro" id="IPR051678">
    <property type="entry name" value="AGP_Transferase"/>
</dbReference>